<comment type="subunit">
    <text evidence="12">Monomer. Interacts with DnaB.</text>
</comment>
<organism evidence="16 17">
    <name type="scientific">Paenibacillus thiaminolyticus</name>
    <name type="common">Bacillus thiaminolyticus</name>
    <dbReference type="NCBI Taxonomy" id="49283"/>
    <lineage>
        <taxon>Bacteria</taxon>
        <taxon>Bacillati</taxon>
        <taxon>Bacillota</taxon>
        <taxon>Bacilli</taxon>
        <taxon>Bacillales</taxon>
        <taxon>Paenibacillaceae</taxon>
        <taxon>Paenibacillus</taxon>
    </lineage>
</organism>
<comment type="caution">
    <text evidence="16">The sequence shown here is derived from an EMBL/GenBank/DDBJ whole genome shotgun (WGS) entry which is preliminary data.</text>
</comment>
<dbReference type="HAMAP" id="MF_00974">
    <property type="entry name" value="DNA_primase_DnaG"/>
    <property type="match status" value="1"/>
</dbReference>
<dbReference type="GO" id="GO:0006269">
    <property type="term" value="P:DNA replication, synthesis of primer"/>
    <property type="evidence" value="ECO:0007669"/>
    <property type="project" value="UniProtKB-UniRule"/>
</dbReference>
<dbReference type="Pfam" id="PF10410">
    <property type="entry name" value="DnaB_bind"/>
    <property type="match status" value="1"/>
</dbReference>
<dbReference type="Pfam" id="PF08275">
    <property type="entry name" value="DNAG_N"/>
    <property type="match status" value="1"/>
</dbReference>
<keyword evidence="4 12" id="KW-0548">Nucleotidyltransferase</keyword>
<dbReference type="Gene3D" id="3.90.580.10">
    <property type="entry name" value="Zinc finger, CHC2-type domain"/>
    <property type="match status" value="1"/>
</dbReference>
<evidence type="ECO:0000256" key="6">
    <source>
        <dbReference type="ARBA" id="ARBA00022723"/>
    </source>
</evidence>
<dbReference type="Pfam" id="PF13155">
    <property type="entry name" value="Toprim_2"/>
    <property type="match status" value="1"/>
</dbReference>
<dbReference type="NCBIfam" id="TIGR01391">
    <property type="entry name" value="dnaG"/>
    <property type="match status" value="1"/>
</dbReference>
<keyword evidence="5 12" id="KW-0235">DNA replication</keyword>
<dbReference type="Gene3D" id="6.10.140.360">
    <property type="match status" value="1"/>
</dbReference>
<keyword evidence="1 12" id="KW-0240">DNA-directed RNA polymerase</keyword>
<evidence type="ECO:0000256" key="10">
    <source>
        <dbReference type="ARBA" id="ARBA00023125"/>
    </source>
</evidence>
<dbReference type="InterPro" id="IPR013264">
    <property type="entry name" value="DNAG_N"/>
</dbReference>
<evidence type="ECO:0000256" key="9">
    <source>
        <dbReference type="ARBA" id="ARBA00022842"/>
    </source>
</evidence>
<dbReference type="GO" id="GO:0000428">
    <property type="term" value="C:DNA-directed RNA polymerase complex"/>
    <property type="evidence" value="ECO:0007669"/>
    <property type="project" value="UniProtKB-KW"/>
</dbReference>
<evidence type="ECO:0000256" key="8">
    <source>
        <dbReference type="ARBA" id="ARBA00022833"/>
    </source>
</evidence>
<accession>A0A3A3H7V2</accession>
<dbReference type="GO" id="GO:0003899">
    <property type="term" value="F:DNA-directed RNA polymerase activity"/>
    <property type="evidence" value="ECO:0007669"/>
    <property type="project" value="UniProtKB-UniRule"/>
</dbReference>
<dbReference type="SMART" id="SM00400">
    <property type="entry name" value="ZnF_CHCC"/>
    <property type="match status" value="1"/>
</dbReference>
<sequence length="614" mass="69918">MSNYGLIPDEVLDEVLQRNDIADVVGQYVHLSKHGKYLKGLCPFHSEKTPSFTVTPEKQIFHCYGCGKSGNVIHFMMGIEGYSFPEAVRHLAEAANMPVTWGTGNAKAERDPYHEAKARLIEAHELAAKLYHYILMNTTHGQAALQYLRNRGIHDKLIEQFQIGYAPPQWDTLVQLLGKREFDLEGMEKGGLVSKRQNGSGYIDRFRDRIMFPIWNRNGQAIAFAGRILGEGQPKYLNSPETMLFNKSKVLYNLHHARPYIKRTGHIILLEGFADVIQGWDAEVYHTVATMGTALTPDHITQMKRMADSVTLCYDGDEAGQAAAMKAIPMLEEAGLHVAVAMIPDRMDPDDFIKAHGAERFRHTVTAAAVTPTKFKLISLRRNHILLEDDGKRRFKDEAMRVIAAVESPVERELHLKELAQQLDLQGESSFDALKQECATIRQRQKMNGHGDNQDNWWNNGRNDKRTIAQPALRPAYVYAERSLLALMFQDIEVADYVERHLGERFNVDDHAALAAYLYAYYAQGKEPDFSRFLATLHDERLEKVAASISLSEVSLRYDTELLDDYIMQILKVPRQREIERKREEMVQAERSGEVLRAAQIAQEIIALEQELKR</sequence>
<dbReference type="AlphaFoldDB" id="A0A3A3H7V2"/>
<evidence type="ECO:0000313" key="17">
    <source>
        <dbReference type="Proteomes" id="UP000266177"/>
    </source>
</evidence>
<dbReference type="InterPro" id="IPR019475">
    <property type="entry name" value="DNA_primase_DnaB-bd"/>
</dbReference>
<dbReference type="Gene3D" id="3.40.1360.10">
    <property type="match status" value="1"/>
</dbReference>
<evidence type="ECO:0000256" key="11">
    <source>
        <dbReference type="ARBA" id="ARBA00023163"/>
    </source>
</evidence>
<dbReference type="FunFam" id="3.90.580.10:FF:000001">
    <property type="entry name" value="DNA primase"/>
    <property type="match status" value="1"/>
</dbReference>
<feature type="domain" description="Toprim" evidence="15">
    <location>
        <begin position="265"/>
        <end position="344"/>
    </location>
</feature>
<keyword evidence="6 12" id="KW-0479">Metal-binding</keyword>
<dbReference type="PROSITE" id="PS50880">
    <property type="entry name" value="TOPRIM"/>
    <property type="match status" value="1"/>
</dbReference>
<dbReference type="SUPFAM" id="SSF56731">
    <property type="entry name" value="DNA primase core"/>
    <property type="match status" value="1"/>
</dbReference>
<dbReference type="OrthoDB" id="9803773at2"/>
<dbReference type="Gene3D" id="1.10.860.10">
    <property type="entry name" value="DNAb Helicase, Chain A"/>
    <property type="match status" value="1"/>
</dbReference>
<dbReference type="InterPro" id="IPR016136">
    <property type="entry name" value="DNA_helicase_N/primase_C"/>
</dbReference>
<dbReference type="InterPro" id="IPR036977">
    <property type="entry name" value="DNA_primase_Znf_CHC2"/>
</dbReference>
<dbReference type="EC" id="2.7.7.101" evidence="12"/>
<comment type="similarity">
    <text evidence="12 13">Belongs to the DnaG primase family.</text>
</comment>
<comment type="domain">
    <text evidence="12">Contains an N-terminal zinc-binding domain, a central core domain that contains the primase activity, and a C-terminal DnaB-binding domain.</text>
</comment>
<protein>
    <recommendedName>
        <fullName evidence="12 13">DNA primase</fullName>
        <ecNumber evidence="12">2.7.7.101</ecNumber>
    </recommendedName>
</protein>
<comment type="catalytic activity">
    <reaction evidence="12">
        <text>ssDNA + n NTP = ssDNA/pppN(pN)n-1 hybrid + (n-1) diphosphate.</text>
        <dbReference type="EC" id="2.7.7.101"/>
    </reaction>
</comment>
<comment type="function">
    <text evidence="12 13">RNA polymerase that catalyzes the synthesis of short RNA molecules used as primers for DNA polymerase during DNA replication.</text>
</comment>
<evidence type="ECO:0000256" key="7">
    <source>
        <dbReference type="ARBA" id="ARBA00022771"/>
    </source>
</evidence>
<dbReference type="InterPro" id="IPR002694">
    <property type="entry name" value="Znf_CHC2"/>
</dbReference>
<gene>
    <name evidence="12" type="primary">dnaG</name>
    <name evidence="16" type="ORF">DQX05_04295</name>
</gene>
<dbReference type="InterPro" id="IPR037068">
    <property type="entry name" value="DNA_primase_core_N_sf"/>
</dbReference>
<feature type="zinc finger region" description="CHC2-type" evidence="12 14">
    <location>
        <begin position="42"/>
        <end position="66"/>
    </location>
</feature>
<evidence type="ECO:0000256" key="3">
    <source>
        <dbReference type="ARBA" id="ARBA00022679"/>
    </source>
</evidence>
<keyword evidence="3 12" id="KW-0808">Transferase</keyword>
<evidence type="ECO:0000256" key="14">
    <source>
        <dbReference type="PIRSR" id="PIRSR002811-1"/>
    </source>
</evidence>
<dbReference type="InterPro" id="IPR006171">
    <property type="entry name" value="TOPRIM_dom"/>
</dbReference>
<keyword evidence="8 12" id="KW-0862">Zinc</keyword>
<evidence type="ECO:0000256" key="4">
    <source>
        <dbReference type="ARBA" id="ARBA00022695"/>
    </source>
</evidence>
<keyword evidence="2 12" id="KW-0639">Primosome</keyword>
<dbReference type="FunFam" id="3.90.980.10:FF:000001">
    <property type="entry name" value="DNA primase"/>
    <property type="match status" value="1"/>
</dbReference>
<dbReference type="GO" id="GO:1990077">
    <property type="term" value="C:primosome complex"/>
    <property type="evidence" value="ECO:0007669"/>
    <property type="project" value="UniProtKB-KW"/>
</dbReference>
<comment type="cofactor">
    <cofactor evidence="12 13 14">
        <name>Zn(2+)</name>
        <dbReference type="ChEBI" id="CHEBI:29105"/>
    </cofactor>
    <text evidence="12 13 14">Binds 1 zinc ion per monomer.</text>
</comment>
<dbReference type="Gene3D" id="3.90.980.10">
    <property type="entry name" value="DNA primase, catalytic core, N-terminal domain"/>
    <property type="match status" value="1"/>
</dbReference>
<dbReference type="PANTHER" id="PTHR30313">
    <property type="entry name" value="DNA PRIMASE"/>
    <property type="match status" value="1"/>
</dbReference>
<evidence type="ECO:0000313" key="16">
    <source>
        <dbReference type="EMBL" id="RJG26116.1"/>
    </source>
</evidence>
<dbReference type="SMART" id="SM00493">
    <property type="entry name" value="TOPRIM"/>
    <property type="match status" value="1"/>
</dbReference>
<dbReference type="Pfam" id="PF01807">
    <property type="entry name" value="Zn_ribbon_DnaG"/>
    <property type="match status" value="1"/>
</dbReference>
<keyword evidence="10 12" id="KW-0238">DNA-binding</keyword>
<evidence type="ECO:0000259" key="15">
    <source>
        <dbReference type="PROSITE" id="PS50880"/>
    </source>
</evidence>
<dbReference type="InterPro" id="IPR006295">
    <property type="entry name" value="DNA_primase_DnaG"/>
</dbReference>
<keyword evidence="11 12" id="KW-0804">Transcription</keyword>
<reference evidence="16 17" key="1">
    <citation type="submission" date="2018-09" db="EMBL/GenBank/DDBJ databases">
        <title>Paenibacillus SK2017-BO5.</title>
        <authorList>
            <person name="Piskunova J.V."/>
            <person name="Dubiley S.A."/>
            <person name="Severinov K.V."/>
        </authorList>
    </citation>
    <scope>NUCLEOTIDE SEQUENCE [LARGE SCALE GENOMIC DNA]</scope>
    <source>
        <strain evidence="16 17">BO5</strain>
    </source>
</reference>
<dbReference type="GO" id="GO:0005737">
    <property type="term" value="C:cytoplasm"/>
    <property type="evidence" value="ECO:0007669"/>
    <property type="project" value="TreeGrafter"/>
</dbReference>
<dbReference type="GO" id="GO:0008270">
    <property type="term" value="F:zinc ion binding"/>
    <property type="evidence" value="ECO:0007669"/>
    <property type="project" value="UniProtKB-UniRule"/>
</dbReference>
<dbReference type="InterPro" id="IPR034151">
    <property type="entry name" value="TOPRIM_DnaG_bac"/>
</dbReference>
<evidence type="ECO:0000256" key="2">
    <source>
        <dbReference type="ARBA" id="ARBA00022515"/>
    </source>
</evidence>
<dbReference type="EMBL" id="QYZD01000002">
    <property type="protein sequence ID" value="RJG26116.1"/>
    <property type="molecule type" value="Genomic_DNA"/>
</dbReference>
<proteinExistence type="inferred from homology"/>
<name>A0A3A3H7V2_PANTH</name>
<evidence type="ECO:0000256" key="13">
    <source>
        <dbReference type="PIRNR" id="PIRNR002811"/>
    </source>
</evidence>
<dbReference type="InterPro" id="IPR050219">
    <property type="entry name" value="DnaG_primase"/>
</dbReference>
<evidence type="ECO:0000256" key="1">
    <source>
        <dbReference type="ARBA" id="ARBA00022478"/>
    </source>
</evidence>
<dbReference type="PANTHER" id="PTHR30313:SF2">
    <property type="entry name" value="DNA PRIMASE"/>
    <property type="match status" value="1"/>
</dbReference>
<keyword evidence="9" id="KW-0460">Magnesium</keyword>
<evidence type="ECO:0000256" key="12">
    <source>
        <dbReference type="HAMAP-Rule" id="MF_00974"/>
    </source>
</evidence>
<evidence type="ECO:0000256" key="5">
    <source>
        <dbReference type="ARBA" id="ARBA00022705"/>
    </source>
</evidence>
<dbReference type="PIRSF" id="PIRSF002811">
    <property type="entry name" value="DnaG"/>
    <property type="match status" value="1"/>
</dbReference>
<dbReference type="SUPFAM" id="SSF57783">
    <property type="entry name" value="Zinc beta-ribbon"/>
    <property type="match status" value="1"/>
</dbReference>
<dbReference type="Proteomes" id="UP000266177">
    <property type="component" value="Unassembled WGS sequence"/>
</dbReference>
<dbReference type="InterPro" id="IPR030846">
    <property type="entry name" value="DnaG_bac"/>
</dbReference>
<dbReference type="CDD" id="cd03364">
    <property type="entry name" value="TOPRIM_DnaG_primases"/>
    <property type="match status" value="1"/>
</dbReference>
<dbReference type="GO" id="GO:0003677">
    <property type="term" value="F:DNA binding"/>
    <property type="evidence" value="ECO:0007669"/>
    <property type="project" value="UniProtKB-KW"/>
</dbReference>
<keyword evidence="7 12" id="KW-0863">Zinc-finger</keyword>